<protein>
    <submittedName>
        <fullName evidence="2">Uncharacterized protein</fullName>
    </submittedName>
</protein>
<feature type="compositionally biased region" description="Basic and acidic residues" evidence="1">
    <location>
        <begin position="16"/>
        <end position="29"/>
    </location>
</feature>
<name>A0AAW8M2T2_AGRTU</name>
<dbReference type="EMBL" id="JAVDSW010000009">
    <property type="protein sequence ID" value="MDR6705359.1"/>
    <property type="molecule type" value="Genomic_DNA"/>
</dbReference>
<dbReference type="RefSeq" id="WP_129565572.1">
    <property type="nucleotide sequence ID" value="NZ_JAGIPM010000010.1"/>
</dbReference>
<evidence type="ECO:0000313" key="2">
    <source>
        <dbReference type="EMBL" id="MDR6705359.1"/>
    </source>
</evidence>
<accession>A0AAW8M2T2</accession>
<dbReference type="AlphaFoldDB" id="A0AAW8M2T2"/>
<dbReference type="Proteomes" id="UP001265315">
    <property type="component" value="Unassembled WGS sequence"/>
</dbReference>
<comment type="caution">
    <text evidence="2">The sequence shown here is derived from an EMBL/GenBank/DDBJ whole genome shotgun (WGS) entry which is preliminary data.</text>
</comment>
<feature type="region of interest" description="Disordered" evidence="1">
    <location>
        <begin position="1"/>
        <end position="68"/>
    </location>
</feature>
<feature type="compositionally biased region" description="Basic and acidic residues" evidence="1">
    <location>
        <begin position="53"/>
        <end position="67"/>
    </location>
</feature>
<reference evidence="2" key="1">
    <citation type="submission" date="2023-07" db="EMBL/GenBank/DDBJ databases">
        <title>Sorghum-associated microbial communities from plants grown in Nebraska, USA.</title>
        <authorList>
            <person name="Schachtman D."/>
        </authorList>
    </citation>
    <scope>NUCLEOTIDE SEQUENCE</scope>
    <source>
        <strain evidence="2">1457</strain>
    </source>
</reference>
<evidence type="ECO:0000313" key="3">
    <source>
        <dbReference type="Proteomes" id="UP001265315"/>
    </source>
</evidence>
<evidence type="ECO:0000256" key="1">
    <source>
        <dbReference type="SAM" id="MobiDB-lite"/>
    </source>
</evidence>
<proteinExistence type="predicted"/>
<sequence length="462" mass="51843">MDTTIKEKKRKYNAFADEKRPVGSSERSDPSASVIASSEAPAQPSTSQARVVDGGKPERLGNDADRRPIKRLQYSKNMVIAAADVTPDRSSTAADTSPRKTDINAIPAETFALIGAYVGLNALEMGRYEVTKLRLLNRGSKASIDLLPEIKKAEPTLHAVETTRYLIESAHIKRKRQDDFSEYSAEDGNGDPETWTKGYLHGHVEDIYAVMKFSDPDYNSALLRAGLKEADQLNLQSQGGMLYRFAVNAREFNRAERKAIADASVEVLESRKGGQIPAAKAYLHLREHLHDDEALQSHLRTLNSKLEEKFRHVFRRAKEERAVPMTPGVSAEAQQKDIDLHCIRDAAPYRSAHGSAWDSYRGEIAEKFKSEMTEEFKSEIRGKFKKRFEAELLTRAAVGLRGTDEGVKTEDVALAVREKFYDMMSYREAEKSLAIATREISSFNEKRATLLERSPRMEGRGE</sequence>
<gene>
    <name evidence="2" type="ORF">J2W61_005234</name>
</gene>
<organism evidence="2 3">
    <name type="scientific">Agrobacterium tumefaciens</name>
    <dbReference type="NCBI Taxonomy" id="358"/>
    <lineage>
        <taxon>Bacteria</taxon>
        <taxon>Pseudomonadati</taxon>
        <taxon>Pseudomonadota</taxon>
        <taxon>Alphaproteobacteria</taxon>
        <taxon>Hyphomicrobiales</taxon>
        <taxon>Rhizobiaceae</taxon>
        <taxon>Rhizobium/Agrobacterium group</taxon>
        <taxon>Agrobacterium</taxon>
        <taxon>Agrobacterium tumefaciens complex</taxon>
    </lineage>
</organism>